<protein>
    <submittedName>
        <fullName evidence="3">Glycosyltransferase involved in cell wall bisynthesis (RfaB) (PDB:2IV7)</fullName>
    </submittedName>
</protein>
<dbReference type="CDD" id="cd03808">
    <property type="entry name" value="GT4_CapM-like"/>
    <property type="match status" value="1"/>
</dbReference>
<dbReference type="Proteomes" id="UP001154272">
    <property type="component" value="Unassembled WGS sequence"/>
</dbReference>
<feature type="domain" description="Glycosyl transferase family 1" evidence="1">
    <location>
        <begin position="186"/>
        <end position="357"/>
    </location>
</feature>
<gene>
    <name evidence="3" type="ORF">R83534S58_LOCUS661</name>
</gene>
<proteinExistence type="predicted"/>
<dbReference type="RefSeq" id="WP_282023467.1">
    <property type="nucleotide sequence ID" value="NZ_CAMXCH010000001.1"/>
</dbReference>
<comment type="caution">
    <text evidence="3">The sequence shown here is derived from an EMBL/GenBank/DDBJ whole genome shotgun (WGS) entry which is preliminary data.</text>
</comment>
<evidence type="ECO:0000313" key="4">
    <source>
        <dbReference type="Proteomes" id="UP001154272"/>
    </source>
</evidence>
<dbReference type="Gene3D" id="3.40.50.2000">
    <property type="entry name" value="Glycogen Phosphorylase B"/>
    <property type="match status" value="2"/>
</dbReference>
<dbReference type="Pfam" id="PF00534">
    <property type="entry name" value="Glycos_transf_1"/>
    <property type="match status" value="1"/>
</dbReference>
<dbReference type="InterPro" id="IPR001296">
    <property type="entry name" value="Glyco_trans_1"/>
</dbReference>
<dbReference type="PANTHER" id="PTHR45947:SF3">
    <property type="entry name" value="SULFOQUINOVOSYL TRANSFERASE SQD2"/>
    <property type="match status" value="1"/>
</dbReference>
<organism evidence="3 4">
    <name type="scientific">Commensalibacter papalotli</name>
    <name type="common">ex Botero et al. 2024</name>
    <dbReference type="NCBI Taxonomy" id="2972766"/>
    <lineage>
        <taxon>Bacteria</taxon>
        <taxon>Pseudomonadati</taxon>
        <taxon>Pseudomonadota</taxon>
        <taxon>Alphaproteobacteria</taxon>
        <taxon>Acetobacterales</taxon>
        <taxon>Acetobacteraceae</taxon>
    </lineage>
</organism>
<dbReference type="PANTHER" id="PTHR45947">
    <property type="entry name" value="SULFOQUINOVOSYL TRANSFERASE SQD2"/>
    <property type="match status" value="1"/>
</dbReference>
<dbReference type="InterPro" id="IPR028098">
    <property type="entry name" value="Glyco_trans_4-like_N"/>
</dbReference>
<accession>A0ABM9HL95</accession>
<evidence type="ECO:0000259" key="2">
    <source>
        <dbReference type="Pfam" id="PF13439"/>
    </source>
</evidence>
<dbReference type="InterPro" id="IPR050194">
    <property type="entry name" value="Glycosyltransferase_grp1"/>
</dbReference>
<sequence length="380" mass="42915">MKILEVTNVDFSLYQFLLPLMRALRAEKHEVIGVCAEGDLLQKVRAEGFQIRTVPFVRSYAPVGQLRALFAIYKIIKQEKPDIVHAHMPISGFLTRIAAFLCKTPIIAYTCHGYLFNQSGQGFKSWVRRALSFALEWSAGKVTDIYMTVSLEEAKDAKRLKIHSFPVYIGNGRDDLKFSPDDEIRTTMRSIMQIDQGKTVFLIVSRLVRHKGYPELLAAFIAIAARNKNIELWIVGERLPSDHGHALDRAFDVAKEKLGQQIRFLGYREDIDQLMKAADVFVLPSHFEGLPMSIAEAMLSGLPVISTNIRGPREQVDHQKTGLLVPAGSVKELAKAMLWMINNPKERQVMGKAGRERGLNYFTEQEQLGKAVKALLSNYK</sequence>
<evidence type="ECO:0000259" key="1">
    <source>
        <dbReference type="Pfam" id="PF00534"/>
    </source>
</evidence>
<name>A0ABM9HL95_9PROT</name>
<keyword evidence="4" id="KW-1185">Reference proteome</keyword>
<evidence type="ECO:0000313" key="3">
    <source>
        <dbReference type="EMBL" id="CAI3933192.1"/>
    </source>
</evidence>
<dbReference type="EMBL" id="CAMXCH010000001">
    <property type="protein sequence ID" value="CAI3933192.1"/>
    <property type="molecule type" value="Genomic_DNA"/>
</dbReference>
<dbReference type="SUPFAM" id="SSF53756">
    <property type="entry name" value="UDP-Glycosyltransferase/glycogen phosphorylase"/>
    <property type="match status" value="1"/>
</dbReference>
<reference evidence="3" key="1">
    <citation type="submission" date="2022-10" db="EMBL/GenBank/DDBJ databases">
        <authorList>
            <person name="Botero Cardona J."/>
        </authorList>
    </citation>
    <scope>NUCLEOTIDE SEQUENCE</scope>
    <source>
        <strain evidence="3">R-83534</strain>
    </source>
</reference>
<dbReference type="Pfam" id="PF13439">
    <property type="entry name" value="Glyco_transf_4"/>
    <property type="match status" value="1"/>
</dbReference>
<feature type="domain" description="Glycosyltransferase subfamily 4-like N-terminal" evidence="2">
    <location>
        <begin position="20"/>
        <end position="172"/>
    </location>
</feature>